<evidence type="ECO:0000313" key="2">
    <source>
        <dbReference type="EMBL" id="MBB5431312.1"/>
    </source>
</evidence>
<dbReference type="GO" id="GO:0016853">
    <property type="term" value="F:isomerase activity"/>
    <property type="evidence" value="ECO:0007669"/>
    <property type="project" value="UniProtKB-KW"/>
</dbReference>
<feature type="region of interest" description="Disordered" evidence="1">
    <location>
        <begin position="266"/>
        <end position="303"/>
    </location>
</feature>
<dbReference type="Proteomes" id="UP000572635">
    <property type="component" value="Unassembled WGS sequence"/>
</dbReference>
<protein>
    <submittedName>
        <fullName evidence="2">Putative DsbA family dithiol-disulfide isomerase</fullName>
    </submittedName>
</protein>
<feature type="region of interest" description="Disordered" evidence="1">
    <location>
        <begin position="168"/>
        <end position="195"/>
    </location>
</feature>
<accession>A0A7W8QIW6</accession>
<proteinExistence type="predicted"/>
<keyword evidence="2" id="KW-0413">Isomerase</keyword>
<gene>
    <name evidence="2" type="ORF">HDA36_001396</name>
</gene>
<dbReference type="EMBL" id="JACHDB010000001">
    <property type="protein sequence ID" value="MBB5431312.1"/>
    <property type="molecule type" value="Genomic_DNA"/>
</dbReference>
<evidence type="ECO:0000313" key="3">
    <source>
        <dbReference type="Proteomes" id="UP000572635"/>
    </source>
</evidence>
<evidence type="ECO:0000256" key="1">
    <source>
        <dbReference type="SAM" id="MobiDB-lite"/>
    </source>
</evidence>
<dbReference type="InterPro" id="IPR036249">
    <property type="entry name" value="Thioredoxin-like_sf"/>
</dbReference>
<dbReference type="RefSeq" id="WP_184390867.1">
    <property type="nucleotide sequence ID" value="NZ_BAAAJD010000007.1"/>
</dbReference>
<reference evidence="2 3" key="1">
    <citation type="submission" date="2020-08" db="EMBL/GenBank/DDBJ databases">
        <title>Sequencing the genomes of 1000 actinobacteria strains.</title>
        <authorList>
            <person name="Klenk H.-P."/>
        </authorList>
    </citation>
    <scope>NUCLEOTIDE SEQUENCE [LARGE SCALE GENOMIC DNA]</scope>
    <source>
        <strain evidence="2 3">DSM 44551</strain>
    </source>
</reference>
<dbReference type="AlphaFoldDB" id="A0A7W8QIW6"/>
<sequence length="303" mass="32284">MSAPVSVTEYTDPGCIVSWASEPRLRLLRLRYGHLVGRRRVFGLQIADARATDPGFDPVASAPERLARWTEAARATGTPITGRLHWLHRSTGPACRAAISARRQGRAVAERVLRRLREAVYLDGRPADTPDRVRAALTGVPGLDLDALLADFDTDRVHALLRTEAAEARRVHPGTEQAARTGSTPYPGPPVGEGGQRRYAFPTLVYSSAGRTIVLPGFRSVEEHEAALAELRPGIAAEARPLPSADRLLAEYGTLTGPEVDLLAGGRAPQGAVRTPTANGDVWRAPGSAAAAPAEEPVEEGAA</sequence>
<name>A0A7W8QIW6_9ACTN</name>
<feature type="compositionally biased region" description="Low complexity" evidence="1">
    <location>
        <begin position="285"/>
        <end position="295"/>
    </location>
</feature>
<dbReference type="Pfam" id="PF13743">
    <property type="entry name" value="Thioredoxin_5"/>
    <property type="match status" value="1"/>
</dbReference>
<keyword evidence="3" id="KW-1185">Reference proteome</keyword>
<dbReference type="Gene3D" id="3.40.30.10">
    <property type="entry name" value="Glutaredoxin"/>
    <property type="match status" value="1"/>
</dbReference>
<comment type="caution">
    <text evidence="2">The sequence shown here is derived from an EMBL/GenBank/DDBJ whole genome shotgun (WGS) entry which is preliminary data.</text>
</comment>
<dbReference type="SUPFAM" id="SSF52833">
    <property type="entry name" value="Thioredoxin-like"/>
    <property type="match status" value="1"/>
</dbReference>
<organism evidence="2 3">
    <name type="scientific">Nocardiopsis composta</name>
    <dbReference type="NCBI Taxonomy" id="157465"/>
    <lineage>
        <taxon>Bacteria</taxon>
        <taxon>Bacillati</taxon>
        <taxon>Actinomycetota</taxon>
        <taxon>Actinomycetes</taxon>
        <taxon>Streptosporangiales</taxon>
        <taxon>Nocardiopsidaceae</taxon>
        <taxon>Nocardiopsis</taxon>
    </lineage>
</organism>